<dbReference type="OrthoDB" id="247569at2759"/>
<dbReference type="AlphaFoldDB" id="A0A0N0DU82"/>
<dbReference type="EMBL" id="LGTL01000013">
    <property type="protein sequence ID" value="KPA78497.1"/>
    <property type="molecule type" value="Genomic_DNA"/>
</dbReference>
<dbReference type="RefSeq" id="XP_015656936.1">
    <property type="nucleotide sequence ID" value="XM_015804362.1"/>
</dbReference>
<dbReference type="Proteomes" id="UP000037923">
    <property type="component" value="Unassembled WGS sequence"/>
</dbReference>
<protein>
    <submittedName>
        <fullName evidence="2">Uncharacterized protein</fullName>
    </submittedName>
</protein>
<dbReference type="GeneID" id="26906400"/>
<proteinExistence type="predicted"/>
<feature type="region of interest" description="Disordered" evidence="1">
    <location>
        <begin position="1"/>
        <end position="46"/>
    </location>
</feature>
<name>A0A0N0DU82_LEPPY</name>
<comment type="caution">
    <text evidence="2">The sequence shown here is derived from an EMBL/GenBank/DDBJ whole genome shotgun (WGS) entry which is preliminary data.</text>
</comment>
<feature type="compositionally biased region" description="Basic and acidic residues" evidence="1">
    <location>
        <begin position="24"/>
        <end position="46"/>
    </location>
</feature>
<dbReference type="RefSeq" id="XP_015656937.1">
    <property type="nucleotide sequence ID" value="XM_015804363.1"/>
</dbReference>
<dbReference type="OMA" id="ETGNHAM"/>
<evidence type="ECO:0000313" key="2">
    <source>
        <dbReference type="EMBL" id="KPA78498.1"/>
    </source>
</evidence>
<dbReference type="EMBL" id="LGTL01000013">
    <property type="protein sequence ID" value="KPA78498.1"/>
    <property type="molecule type" value="Genomic_DNA"/>
</dbReference>
<reference evidence="2 3" key="1">
    <citation type="submission" date="2015-07" db="EMBL/GenBank/DDBJ databases">
        <title>High-quality genome of monoxenous trypanosomatid Leptomonas pyrrhocoris.</title>
        <authorList>
            <person name="Flegontov P."/>
            <person name="Butenko A."/>
            <person name="Firsov S."/>
            <person name="Vlcek C."/>
            <person name="Logacheva M.D."/>
            <person name="Field M."/>
            <person name="Filatov D."/>
            <person name="Flegontova O."/>
            <person name="Gerasimov E."/>
            <person name="Jackson A.P."/>
            <person name="Kelly S."/>
            <person name="Opperdoes F."/>
            <person name="O'Reilly A."/>
            <person name="Votypka J."/>
            <person name="Yurchenko V."/>
            <person name="Lukes J."/>
        </authorList>
    </citation>
    <scope>NUCLEOTIDE SEQUENCE [LARGE SCALE GENOMIC DNA]</scope>
    <source>
        <strain evidence="2">H10</strain>
    </source>
</reference>
<sequence>MLASSLTSSTRSFVQGAPPLPQRVTDKNNKERPRGSYREEMDSERARRQRAIHEFFATHEPNCPEPLEENAFVKGQFGMRRRYFVDHRGKIDSIALGAAVADSTNAMRK</sequence>
<gene>
    <name evidence="2" type="ORF">ABB37_06111</name>
</gene>
<accession>A0A0N0DU82</accession>
<evidence type="ECO:0000256" key="1">
    <source>
        <dbReference type="SAM" id="MobiDB-lite"/>
    </source>
</evidence>
<organism evidence="2 3">
    <name type="scientific">Leptomonas pyrrhocoris</name>
    <name type="common">Firebug parasite</name>
    <dbReference type="NCBI Taxonomy" id="157538"/>
    <lineage>
        <taxon>Eukaryota</taxon>
        <taxon>Discoba</taxon>
        <taxon>Euglenozoa</taxon>
        <taxon>Kinetoplastea</taxon>
        <taxon>Metakinetoplastina</taxon>
        <taxon>Trypanosomatida</taxon>
        <taxon>Trypanosomatidae</taxon>
        <taxon>Leishmaniinae</taxon>
        <taxon>Leptomonas</taxon>
    </lineage>
</organism>
<dbReference type="VEuPathDB" id="TriTrypDB:LpyrH10_13_0560"/>
<keyword evidence="3" id="KW-1185">Reference proteome</keyword>
<feature type="compositionally biased region" description="Polar residues" evidence="1">
    <location>
        <begin position="1"/>
        <end position="13"/>
    </location>
</feature>
<evidence type="ECO:0000313" key="3">
    <source>
        <dbReference type="Proteomes" id="UP000037923"/>
    </source>
</evidence>